<name>A0A0C9TB61_SPHS4</name>
<keyword evidence="2" id="KW-1133">Transmembrane helix</keyword>
<feature type="compositionally biased region" description="Low complexity" evidence="1">
    <location>
        <begin position="187"/>
        <end position="223"/>
    </location>
</feature>
<feature type="transmembrane region" description="Helical" evidence="2">
    <location>
        <begin position="247"/>
        <end position="269"/>
    </location>
</feature>
<dbReference type="AlphaFoldDB" id="A0A0C9TB61"/>
<proteinExistence type="predicted"/>
<evidence type="ECO:0000256" key="2">
    <source>
        <dbReference type="SAM" id="Phobius"/>
    </source>
</evidence>
<accession>A0A0C9TB61</accession>
<dbReference type="HOGENOM" id="CLU_657505_0_0_1"/>
<keyword evidence="2" id="KW-0472">Membrane</keyword>
<evidence type="ECO:0000256" key="1">
    <source>
        <dbReference type="SAM" id="MobiDB-lite"/>
    </source>
</evidence>
<gene>
    <name evidence="4" type="ORF">M422DRAFT_272587</name>
</gene>
<evidence type="ECO:0000256" key="3">
    <source>
        <dbReference type="SAM" id="SignalP"/>
    </source>
</evidence>
<dbReference type="Proteomes" id="UP000054279">
    <property type="component" value="Unassembled WGS sequence"/>
</dbReference>
<dbReference type="OrthoDB" id="3362711at2759"/>
<evidence type="ECO:0000313" key="5">
    <source>
        <dbReference type="Proteomes" id="UP000054279"/>
    </source>
</evidence>
<keyword evidence="5" id="KW-1185">Reference proteome</keyword>
<organism evidence="4 5">
    <name type="scientific">Sphaerobolus stellatus (strain SS14)</name>
    <dbReference type="NCBI Taxonomy" id="990650"/>
    <lineage>
        <taxon>Eukaryota</taxon>
        <taxon>Fungi</taxon>
        <taxon>Dikarya</taxon>
        <taxon>Basidiomycota</taxon>
        <taxon>Agaricomycotina</taxon>
        <taxon>Agaricomycetes</taxon>
        <taxon>Phallomycetidae</taxon>
        <taxon>Geastrales</taxon>
        <taxon>Sphaerobolaceae</taxon>
        <taxon>Sphaerobolus</taxon>
    </lineage>
</organism>
<feature type="signal peptide" evidence="3">
    <location>
        <begin position="1"/>
        <end position="24"/>
    </location>
</feature>
<protein>
    <submittedName>
        <fullName evidence="4">Uncharacterized protein</fullName>
    </submittedName>
</protein>
<feature type="region of interest" description="Disordered" evidence="1">
    <location>
        <begin position="184"/>
        <end position="223"/>
    </location>
</feature>
<keyword evidence="2" id="KW-0812">Transmembrane</keyword>
<keyword evidence="3" id="KW-0732">Signal</keyword>
<sequence length="418" mass="44618">MRTAFRSLSTFLVVESWLSREVYGAAGSQNETGFDLSPGCSADGWGWTFNSQNQTACQVASELTSNCNLAFNSVGIQFNFPLDKTKDRCLCNTIIYSLIYACNSCKGNQPPTPITWDSWFTLNNCNSSAGATPNVTTSVLHSPIPTGTNVVVPAWAFLPVKEGEAWAFAKGGQRPEDIFSSESTIVQSPTSTASTLTPTQTSNSPTLSPYLSTSSTTSSGASFGPSLTTTSVAAAVGTPGRSNTGTIVGAVIGGVGVLAILFLASILLVRHRSQRGDAHRTHQYRGSESLFNPFDNTSTEEQWQPSHSSNQSEMFHSGEMQIFTQKSTMSPSLSRNVAIIPTTSSVPSIASVSPIPPIPAAAVPYHLPRRSNSQGHDMRLTQSGTTTVSRNPFFQLGAAEESLTPEHVAQSNRQQSQC</sequence>
<reference evidence="4 5" key="1">
    <citation type="submission" date="2014-06" db="EMBL/GenBank/DDBJ databases">
        <title>Evolutionary Origins and Diversification of the Mycorrhizal Mutualists.</title>
        <authorList>
            <consortium name="DOE Joint Genome Institute"/>
            <consortium name="Mycorrhizal Genomics Consortium"/>
            <person name="Kohler A."/>
            <person name="Kuo A."/>
            <person name="Nagy L.G."/>
            <person name="Floudas D."/>
            <person name="Copeland A."/>
            <person name="Barry K.W."/>
            <person name="Cichocki N."/>
            <person name="Veneault-Fourrey C."/>
            <person name="LaButti K."/>
            <person name="Lindquist E.A."/>
            <person name="Lipzen A."/>
            <person name="Lundell T."/>
            <person name="Morin E."/>
            <person name="Murat C."/>
            <person name="Riley R."/>
            <person name="Ohm R."/>
            <person name="Sun H."/>
            <person name="Tunlid A."/>
            <person name="Henrissat B."/>
            <person name="Grigoriev I.V."/>
            <person name="Hibbett D.S."/>
            <person name="Martin F."/>
        </authorList>
    </citation>
    <scope>NUCLEOTIDE SEQUENCE [LARGE SCALE GENOMIC DNA]</scope>
    <source>
        <strain evidence="4 5">SS14</strain>
    </source>
</reference>
<feature type="chain" id="PRO_5002203637" evidence="3">
    <location>
        <begin position="25"/>
        <end position="418"/>
    </location>
</feature>
<dbReference type="EMBL" id="KN837373">
    <property type="protein sequence ID" value="KIJ26348.1"/>
    <property type="molecule type" value="Genomic_DNA"/>
</dbReference>
<evidence type="ECO:0000313" key="4">
    <source>
        <dbReference type="EMBL" id="KIJ26348.1"/>
    </source>
</evidence>